<dbReference type="EMBL" id="PEMN01000039">
    <property type="protein sequence ID" value="RTI20291.1"/>
    <property type="molecule type" value="Genomic_DNA"/>
</dbReference>
<evidence type="ECO:0000313" key="9">
    <source>
        <dbReference type="Proteomes" id="UP000053099"/>
    </source>
</evidence>
<evidence type="ECO:0000313" key="8">
    <source>
        <dbReference type="EMBL" id="RTI60499.1"/>
    </source>
</evidence>
<feature type="transmembrane region" description="Helical" evidence="1">
    <location>
        <begin position="12"/>
        <end position="35"/>
    </location>
</feature>
<dbReference type="EMBL" id="LJJR01000007">
    <property type="protein sequence ID" value="KPD32464.1"/>
    <property type="molecule type" value="Genomic_DNA"/>
</dbReference>
<dbReference type="Proteomes" id="UP000287467">
    <property type="component" value="Unassembled WGS sequence"/>
</dbReference>
<dbReference type="EMBL" id="PEML01000082">
    <property type="protein sequence ID" value="RTI08618.1"/>
    <property type="molecule type" value="Genomic_DNA"/>
</dbReference>
<feature type="transmembrane region" description="Helical" evidence="1">
    <location>
        <begin position="47"/>
        <end position="67"/>
    </location>
</feature>
<keyword evidence="1" id="KW-0472">Membrane</keyword>
<evidence type="ECO:0000313" key="13">
    <source>
        <dbReference type="Proteomes" id="UP000287467"/>
    </source>
</evidence>
<dbReference type="Proteomes" id="UP000287962">
    <property type="component" value="Unassembled WGS sequence"/>
</dbReference>
<dbReference type="Proteomes" id="UP000288073">
    <property type="component" value="Unassembled WGS sequence"/>
</dbReference>
<feature type="transmembrane region" description="Helical" evidence="1">
    <location>
        <begin position="237"/>
        <end position="255"/>
    </location>
</feature>
<evidence type="ECO:0000313" key="11">
    <source>
        <dbReference type="Proteomes" id="UP000286928"/>
    </source>
</evidence>
<proteinExistence type="predicted"/>
<dbReference type="Proteomes" id="UP000053099">
    <property type="component" value="Unassembled WGS sequence"/>
</dbReference>
<evidence type="ECO:0000313" key="15">
    <source>
        <dbReference type="Proteomes" id="UP000288073"/>
    </source>
</evidence>
<evidence type="ECO:0000256" key="1">
    <source>
        <dbReference type="SAM" id="Phobius"/>
    </source>
</evidence>
<dbReference type="EMBL" id="PEMJ01000324">
    <property type="protein sequence ID" value="RTI12548.1"/>
    <property type="molecule type" value="Genomic_DNA"/>
</dbReference>
<dbReference type="Proteomes" id="UP000287155">
    <property type="component" value="Unassembled WGS sequence"/>
</dbReference>
<feature type="transmembrane region" description="Helical" evidence="1">
    <location>
        <begin position="113"/>
        <end position="133"/>
    </location>
</feature>
<evidence type="ECO:0000313" key="10">
    <source>
        <dbReference type="Proteomes" id="UP000286910"/>
    </source>
</evidence>
<name>A0A0N1KQJ8_THESC</name>
<reference evidence="2 9" key="1">
    <citation type="submission" date="2015-09" db="EMBL/GenBank/DDBJ databases">
        <title>Draft genome sequence of Thermus scotoductus strain K1 isolated from a geothermal spring in Nagorno-Karabakh, Armenia.</title>
        <authorList>
            <person name="Saghatelyan A."/>
            <person name="Poghosyan L."/>
            <person name="Panosyan H."/>
            <person name="Birkeland N.-K."/>
        </authorList>
    </citation>
    <scope>NUCLEOTIDE SEQUENCE [LARGE SCALE GENOMIC DNA]</scope>
    <source>
        <strain evidence="2 9">K1</strain>
    </source>
</reference>
<dbReference type="RefSeq" id="WP_019550648.1">
    <property type="nucleotide sequence ID" value="NZ_PELN01000003.1"/>
</dbReference>
<evidence type="ECO:0000313" key="4">
    <source>
        <dbReference type="EMBL" id="RTH33918.1"/>
    </source>
</evidence>
<dbReference type="EMBL" id="PELR01000005">
    <property type="protein sequence ID" value="RTH07547.1"/>
    <property type="molecule type" value="Genomic_DNA"/>
</dbReference>
<evidence type="ECO:0000313" key="12">
    <source>
        <dbReference type="Proteomes" id="UP000287155"/>
    </source>
</evidence>
<feature type="transmembrane region" description="Helical" evidence="1">
    <location>
        <begin position="87"/>
        <end position="107"/>
    </location>
</feature>
<dbReference type="PATRIC" id="fig|37636.3.peg.2409"/>
<comment type="caution">
    <text evidence="2">The sequence shown here is derived from an EMBL/GenBank/DDBJ whole genome shotgun (WGS) entry which is preliminary data.</text>
</comment>
<evidence type="ECO:0000313" key="14">
    <source>
        <dbReference type="Proteomes" id="UP000287962"/>
    </source>
</evidence>
<feature type="transmembrane region" description="Helical" evidence="1">
    <location>
        <begin position="177"/>
        <end position="201"/>
    </location>
</feature>
<dbReference type="Proteomes" id="UP000286928">
    <property type="component" value="Unassembled WGS sequence"/>
</dbReference>
<dbReference type="EMBL" id="PEMD01000065">
    <property type="protein sequence ID" value="RTH33918.1"/>
    <property type="molecule type" value="Genomic_DNA"/>
</dbReference>
<dbReference type="GeneID" id="93866612"/>
<evidence type="ECO:0000313" key="6">
    <source>
        <dbReference type="EMBL" id="RTI12548.1"/>
    </source>
</evidence>
<evidence type="ECO:0000313" key="5">
    <source>
        <dbReference type="EMBL" id="RTI08618.1"/>
    </source>
</evidence>
<organism evidence="2 9">
    <name type="scientific">Thermus scotoductus</name>
    <dbReference type="NCBI Taxonomy" id="37636"/>
    <lineage>
        <taxon>Bacteria</taxon>
        <taxon>Thermotogati</taxon>
        <taxon>Deinococcota</taxon>
        <taxon>Deinococci</taxon>
        <taxon>Thermales</taxon>
        <taxon>Thermaceae</taxon>
        <taxon>Thermus</taxon>
    </lineage>
</organism>
<evidence type="ECO:0000313" key="3">
    <source>
        <dbReference type="EMBL" id="RTH07547.1"/>
    </source>
</evidence>
<feature type="transmembrane region" description="Helical" evidence="1">
    <location>
        <begin position="145"/>
        <end position="165"/>
    </location>
</feature>
<keyword evidence="1" id="KW-1133">Transmembrane helix</keyword>
<feature type="transmembrane region" description="Helical" evidence="1">
    <location>
        <begin position="292"/>
        <end position="319"/>
    </location>
</feature>
<dbReference type="EMBL" id="PEMW01000043">
    <property type="protein sequence ID" value="RTI60499.1"/>
    <property type="molecule type" value="Genomic_DNA"/>
</dbReference>
<dbReference type="AlphaFoldDB" id="A0A0N1KQJ8"/>
<evidence type="ECO:0000313" key="2">
    <source>
        <dbReference type="EMBL" id="KPD32464.1"/>
    </source>
</evidence>
<gene>
    <name evidence="2" type="ORF">AN926_03385</name>
    <name evidence="8" type="ORF">CSW14_01910</name>
    <name evidence="7" type="ORF">CSW23_01880</name>
    <name evidence="5" type="ORF">CSW25_03795</name>
    <name evidence="6" type="ORF">CSW27_10030</name>
    <name evidence="4" type="ORF">CSW33_03010</name>
    <name evidence="3" type="ORF">CSW45_00235</name>
</gene>
<keyword evidence="14" id="KW-1185">Reference proteome</keyword>
<evidence type="ECO:0000313" key="7">
    <source>
        <dbReference type="EMBL" id="RTI20291.1"/>
    </source>
</evidence>
<feature type="transmembrane region" description="Helical" evidence="1">
    <location>
        <begin position="213"/>
        <end position="231"/>
    </location>
</feature>
<accession>A0A0N1KQJ8</accession>
<evidence type="ECO:0008006" key="16">
    <source>
        <dbReference type="Google" id="ProtNLM"/>
    </source>
</evidence>
<dbReference type="Proteomes" id="UP000286910">
    <property type="component" value="Unassembled WGS sequence"/>
</dbReference>
<feature type="transmembrane region" description="Helical" evidence="1">
    <location>
        <begin position="267"/>
        <end position="286"/>
    </location>
</feature>
<protein>
    <recommendedName>
        <fullName evidence="16">NnrS family protein</fullName>
    </recommendedName>
</protein>
<keyword evidence="1" id="KW-0812">Transmembrane</keyword>
<feature type="transmembrane region" description="Helical" evidence="1">
    <location>
        <begin position="340"/>
        <end position="358"/>
    </location>
</feature>
<feature type="transmembrane region" description="Helical" evidence="1">
    <location>
        <begin position="364"/>
        <end position="381"/>
    </location>
</feature>
<sequence length="383" mass="42313">MLVTAHNRVIPLSIPAGFVFLGEAFFLAASLLFALHPEAFAVPRHPLGLAGAHLFLLGFGVGVLLGAMHQLLPVVLETPLYRPEWGYPVMVLWSLGVVLLASGFAWVPSLVPWGGGLVLVALLFFAYHVYLTFRQAPRWNRVATALAWVVFYLVLTPFLGLLQALSQRYGFYDPERLTWHLLAGLGGVFLLSILGVGYKLLSMFTLTHGVDERVLGLLLFAANLGFLGLAMGERLGYLLLLLSYALALYDTWRILKNRMKKALDIGVRHYLLGLLFLGLALLALPFNPVWAALWFALGFVGLVVTGMLYKILPFLVWTHRYAPRAGKEKVPLLKEMLPEGAGYGAGALLALGAFLFPLFPGAGWVYLLGVFPHVYALWEVMRR</sequence>
<reference evidence="10 11" key="3">
    <citation type="journal article" date="2019" name="Extremophiles">
        <title>Biogeography of thermophiles and predominance of Thermus scotoductus in domestic water heaters.</title>
        <authorList>
            <person name="Wilpiszeski R.L."/>
            <person name="Zhang Z."/>
            <person name="House C.H."/>
        </authorList>
    </citation>
    <scope>NUCLEOTIDE SEQUENCE [LARGE SCALE GENOMIC DNA]</scope>
    <source>
        <strain evidence="7 15">10_S10</strain>
        <strain evidence="5 14">12_S12</strain>
        <strain evidence="6 12">14_S14</strain>
        <strain evidence="8 13">1_S1</strain>
        <strain evidence="4 11">20_S20</strain>
        <strain evidence="3 10">32_S32</strain>
    </source>
</reference>
<reference evidence="5" key="2">
    <citation type="submission" date="2017-10" db="EMBL/GenBank/DDBJ databases">
        <authorList>
            <person name="Wilpiszeski R.L."/>
            <person name="Zhidan Z."/>
            <person name="House C.H."/>
        </authorList>
    </citation>
    <scope>NUCLEOTIDE SEQUENCE</scope>
    <source>
        <strain evidence="5">12_S12</strain>
    </source>
</reference>